<dbReference type="Pfam" id="PF03031">
    <property type="entry name" value="NIF"/>
    <property type="match status" value="1"/>
</dbReference>
<dbReference type="PROSITE" id="PS50969">
    <property type="entry name" value="FCP1"/>
    <property type="match status" value="1"/>
</dbReference>
<evidence type="ECO:0000313" key="3">
    <source>
        <dbReference type="EMBL" id="QDZ22932.1"/>
    </source>
</evidence>
<feature type="compositionally biased region" description="Basic and acidic residues" evidence="1">
    <location>
        <begin position="1"/>
        <end position="19"/>
    </location>
</feature>
<accession>A0A5B8MU18</accession>
<keyword evidence="4" id="KW-1185">Reference proteome</keyword>
<dbReference type="SMART" id="SM00577">
    <property type="entry name" value="CPDc"/>
    <property type="match status" value="1"/>
</dbReference>
<dbReference type="InterPro" id="IPR011948">
    <property type="entry name" value="Dullard_phosphatase"/>
</dbReference>
<dbReference type="Gene3D" id="3.40.50.1000">
    <property type="entry name" value="HAD superfamily/HAD-like"/>
    <property type="match status" value="1"/>
</dbReference>
<proteinExistence type="predicted"/>
<dbReference type="InterPro" id="IPR023214">
    <property type="entry name" value="HAD_sf"/>
</dbReference>
<name>A0A5B8MU18_9CHLO</name>
<feature type="domain" description="FCP1 homology" evidence="2">
    <location>
        <begin position="171"/>
        <end position="330"/>
    </location>
</feature>
<dbReference type="Proteomes" id="UP000316726">
    <property type="component" value="Chromosome 9"/>
</dbReference>
<dbReference type="PANTHER" id="PTHR12210">
    <property type="entry name" value="DULLARD PROTEIN PHOSPHATASE"/>
    <property type="match status" value="1"/>
</dbReference>
<feature type="compositionally biased region" description="Polar residues" evidence="1">
    <location>
        <begin position="51"/>
        <end position="65"/>
    </location>
</feature>
<organism evidence="3 4">
    <name type="scientific">Chloropicon primus</name>
    <dbReference type="NCBI Taxonomy" id="1764295"/>
    <lineage>
        <taxon>Eukaryota</taxon>
        <taxon>Viridiplantae</taxon>
        <taxon>Chlorophyta</taxon>
        <taxon>Chloropicophyceae</taxon>
        <taxon>Chloropicales</taxon>
        <taxon>Chloropicaceae</taxon>
        <taxon>Chloropicon</taxon>
    </lineage>
</organism>
<evidence type="ECO:0000313" key="4">
    <source>
        <dbReference type="Proteomes" id="UP000316726"/>
    </source>
</evidence>
<dbReference type="CDD" id="cd07521">
    <property type="entry name" value="HAD_FCP1-like"/>
    <property type="match status" value="1"/>
</dbReference>
<reference evidence="3 4" key="1">
    <citation type="submission" date="2018-07" db="EMBL/GenBank/DDBJ databases">
        <title>The complete nuclear genome of the prasinophyte Chloropicon primus (CCMP1205).</title>
        <authorList>
            <person name="Pombert J.-F."/>
            <person name="Otis C."/>
            <person name="Turmel M."/>
            <person name="Lemieux C."/>
        </authorList>
    </citation>
    <scope>NUCLEOTIDE SEQUENCE [LARGE SCALE GENOMIC DNA]</scope>
    <source>
        <strain evidence="3 4">CCMP1205</strain>
    </source>
</reference>
<dbReference type="EMBL" id="CP031042">
    <property type="protein sequence ID" value="QDZ22932.1"/>
    <property type="molecule type" value="Genomic_DNA"/>
</dbReference>
<dbReference type="NCBIfam" id="TIGR02251">
    <property type="entry name" value="HIF-SF_euk"/>
    <property type="match status" value="1"/>
</dbReference>
<protein>
    <submittedName>
        <fullName evidence="3">NLI interacting factor-like phosphatase</fullName>
    </submittedName>
</protein>
<dbReference type="FunFam" id="3.40.50.1000:FF:000093">
    <property type="entry name" value="NLI interacting factor-like phosphatase family protein"/>
    <property type="match status" value="1"/>
</dbReference>
<sequence length="343" mass="38347">MVAEHPFKRVENDDHEFVSETKGAPVAKSPAGPMDRSGLASPAQSEKDSMIHSSVRSVNLTLNIESSSSDGGEVGKKKKKSKKRGGDGKSKGGILDFITSCCFANPQDSVDSFGHDSNRWSSRSPDEVRAQRLFSRNPSTPRREQLTNFSDVNRTYSTNHTHFMLPPQSGDEIGKKTLVLDLDETLVHSSFEYLEDADLVLPVEVQGIMQEVYVRKRPGLDKFLEFVGEHYEVGVFTASVIKYADAVLDRIDPGKVVKWRLFRESCCQTNEGYYVKDLGCLGRPLEDTIIIDNSPHSYLFHPENAIGIKSFIDDRDDNHLVDLLPFLHEATTAKDVREALRSL</sequence>
<dbReference type="STRING" id="1764295.A0A5B8MU18"/>
<dbReference type="SUPFAM" id="SSF56784">
    <property type="entry name" value="HAD-like"/>
    <property type="match status" value="1"/>
</dbReference>
<gene>
    <name evidence="3" type="ORF">A3770_09p54500</name>
</gene>
<dbReference type="AlphaFoldDB" id="A0A5B8MU18"/>
<dbReference type="InterPro" id="IPR004274">
    <property type="entry name" value="FCP1_dom"/>
</dbReference>
<dbReference type="GO" id="GO:0016791">
    <property type="term" value="F:phosphatase activity"/>
    <property type="evidence" value="ECO:0007669"/>
    <property type="project" value="InterPro"/>
</dbReference>
<dbReference type="InterPro" id="IPR036412">
    <property type="entry name" value="HAD-like_sf"/>
</dbReference>
<dbReference type="OrthoDB" id="277011at2759"/>
<evidence type="ECO:0000256" key="1">
    <source>
        <dbReference type="SAM" id="MobiDB-lite"/>
    </source>
</evidence>
<evidence type="ECO:0000259" key="2">
    <source>
        <dbReference type="PROSITE" id="PS50969"/>
    </source>
</evidence>
<feature type="region of interest" description="Disordered" evidence="1">
    <location>
        <begin position="1"/>
        <end position="90"/>
    </location>
</feature>
<dbReference type="InterPro" id="IPR050365">
    <property type="entry name" value="TIM50"/>
</dbReference>